<dbReference type="EC" id="3.1.2.20" evidence="5"/>
<dbReference type="GO" id="GO:0052816">
    <property type="term" value="F:long-chain fatty acyl-CoA hydrolase activity"/>
    <property type="evidence" value="ECO:0007669"/>
    <property type="project" value="TreeGrafter"/>
</dbReference>
<evidence type="ECO:0000313" key="11">
    <source>
        <dbReference type="Proteomes" id="UP000043437"/>
    </source>
</evidence>
<comment type="similarity">
    <text evidence="1">Belongs to the acyl coenzyme A hydrolase family.</text>
</comment>
<dbReference type="AlphaFoldDB" id="A0A0K2X394"/>
<proteinExistence type="inferred from homology"/>
<dbReference type="Pfam" id="PF03061">
    <property type="entry name" value="4HBT"/>
    <property type="match status" value="1"/>
</dbReference>
<dbReference type="EMBL" id="CDMG01000009">
    <property type="protein sequence ID" value="CRF53033.1"/>
    <property type="molecule type" value="Genomic_DNA"/>
</dbReference>
<dbReference type="CDD" id="cd03442">
    <property type="entry name" value="BFIT_BACH"/>
    <property type="match status" value="1"/>
</dbReference>
<keyword evidence="9" id="KW-1185">Reference proteome</keyword>
<dbReference type="SUPFAM" id="SSF54637">
    <property type="entry name" value="Thioesterase/thiol ester dehydrase-isomerase"/>
    <property type="match status" value="1"/>
</dbReference>
<dbReference type="InterPro" id="IPR033120">
    <property type="entry name" value="HOTDOG_ACOT"/>
</dbReference>
<reference evidence="9" key="3">
    <citation type="submission" date="2014-12" db="EMBL/GenBank/DDBJ databases">
        <authorList>
            <person name="Smet A."/>
        </authorList>
    </citation>
    <scope>NUCLEOTIDE SEQUENCE [LARGE SCALE GENOMIC DNA]</scope>
</reference>
<reference evidence="10 11" key="2">
    <citation type="submission" date="2014-12" db="EMBL/GenBank/DDBJ databases">
        <authorList>
            <person name="Jaenicke S."/>
        </authorList>
    </citation>
    <scope>NUCLEOTIDE SEQUENCE [LARGE SCALE GENOMIC DNA]</scope>
</reference>
<dbReference type="EMBL" id="CDML01000038">
    <property type="protein sequence ID" value="CRF41415.1"/>
    <property type="molecule type" value="Genomic_DNA"/>
</dbReference>
<dbReference type="PANTHER" id="PTHR11049">
    <property type="entry name" value="ACYL COENZYME A THIOESTER HYDROLASE"/>
    <property type="match status" value="1"/>
</dbReference>
<dbReference type="EMBL" id="CDMH01000006">
    <property type="protein sequence ID" value="CRF41968.1"/>
    <property type="molecule type" value="Genomic_DNA"/>
</dbReference>
<feature type="domain" description="HotDog ACOT-type" evidence="4">
    <location>
        <begin position="17"/>
        <end position="129"/>
    </location>
</feature>
<evidence type="ECO:0000313" key="5">
    <source>
        <dbReference type="EMBL" id="CRF41415.1"/>
    </source>
</evidence>
<name>A0A0K2X394_9HELI</name>
<evidence type="ECO:0000256" key="1">
    <source>
        <dbReference type="ARBA" id="ARBA00010458"/>
    </source>
</evidence>
<evidence type="ECO:0000313" key="7">
    <source>
        <dbReference type="EMBL" id="CRF44981.1"/>
    </source>
</evidence>
<dbReference type="Proteomes" id="UP000038622">
    <property type="component" value="Unassembled WGS sequence"/>
</dbReference>
<dbReference type="OrthoDB" id="9809430at2"/>
<dbReference type="GeneID" id="82132413"/>
<dbReference type="PROSITE" id="PS51770">
    <property type="entry name" value="HOTDOG_ACOT"/>
    <property type="match status" value="1"/>
</dbReference>
<evidence type="ECO:0000313" key="8">
    <source>
        <dbReference type="EMBL" id="CRF53033.1"/>
    </source>
</evidence>
<organism evidence="5 9">
    <name type="scientific">Helicobacter ailurogastricus</name>
    <dbReference type="NCBI Taxonomy" id="1578720"/>
    <lineage>
        <taxon>Bacteria</taxon>
        <taxon>Pseudomonadati</taxon>
        <taxon>Campylobacterota</taxon>
        <taxon>Epsilonproteobacteria</taxon>
        <taxon>Campylobacterales</taxon>
        <taxon>Helicobacteraceae</taxon>
        <taxon>Helicobacter</taxon>
    </lineage>
</organism>
<dbReference type="Gene3D" id="3.10.129.10">
    <property type="entry name" value="Hotdog Thioesterase"/>
    <property type="match status" value="1"/>
</dbReference>
<dbReference type="STRING" id="1578720.HAL011_12090"/>
<evidence type="ECO:0000256" key="2">
    <source>
        <dbReference type="ARBA" id="ARBA00022801"/>
    </source>
</evidence>
<protein>
    <submittedName>
        <fullName evidence="5">Acyl-CoA hydrolase</fullName>
        <ecNumber evidence="5">3.1.2.20</ecNumber>
    </submittedName>
</protein>
<dbReference type="Proteomes" id="UP000043437">
    <property type="component" value="Unassembled WGS sequence"/>
</dbReference>
<dbReference type="InterPro" id="IPR040170">
    <property type="entry name" value="Cytosol_ACT"/>
</dbReference>
<reference evidence="5" key="1">
    <citation type="submission" date="2014-12" db="EMBL/GenBank/DDBJ databases">
        <title>Whole genome sequences of four Staphylococcus schleiferi canine isolates.</title>
        <authorList>
            <person name="Misic A.M."/>
            <person name="Cain C."/>
            <person name="Morris D.O."/>
            <person name="Rankin S."/>
            <person name="Beiting D."/>
        </authorList>
    </citation>
    <scope>NUCLEOTIDE SEQUENCE</scope>
    <source>
        <strain evidence="5">ASB11</strain>
        <strain evidence="6">ASB13</strain>
        <strain evidence="8">ASB7</strain>
        <strain evidence="7">ASB9</strain>
    </source>
</reference>
<dbReference type="RefSeq" id="WP_053940658.1">
    <property type="nucleotide sequence ID" value="NZ_BSCV01000006.1"/>
</dbReference>
<evidence type="ECO:0000313" key="6">
    <source>
        <dbReference type="EMBL" id="CRF41968.1"/>
    </source>
</evidence>
<gene>
    <name evidence="5" type="ORF">HAL011_12090</name>
    <name evidence="6" type="ORF">HAL013_01170</name>
    <name evidence="8" type="ORF">HAL07_14980</name>
    <name evidence="7" type="ORF">HAL09_16120</name>
</gene>
<dbReference type="Proteomes" id="UP000041394">
    <property type="component" value="Unassembled WGS sequence"/>
</dbReference>
<dbReference type="GO" id="GO:0005829">
    <property type="term" value="C:cytosol"/>
    <property type="evidence" value="ECO:0007669"/>
    <property type="project" value="TreeGrafter"/>
</dbReference>
<dbReference type="GO" id="GO:0006637">
    <property type="term" value="P:acyl-CoA metabolic process"/>
    <property type="evidence" value="ECO:0007669"/>
    <property type="project" value="TreeGrafter"/>
</dbReference>
<dbReference type="Proteomes" id="UP000045175">
    <property type="component" value="Unassembled WGS sequence"/>
</dbReference>
<accession>A0A0K2X394</accession>
<dbReference type="InterPro" id="IPR006683">
    <property type="entry name" value="Thioestr_dom"/>
</dbReference>
<dbReference type="InterPro" id="IPR029069">
    <property type="entry name" value="HotDog_dom_sf"/>
</dbReference>
<evidence type="ECO:0000256" key="3">
    <source>
        <dbReference type="PROSITE-ProRule" id="PRU01106"/>
    </source>
</evidence>
<evidence type="ECO:0000313" key="10">
    <source>
        <dbReference type="Proteomes" id="UP000041394"/>
    </source>
</evidence>
<keyword evidence="2 3" id="KW-0378">Hydrolase</keyword>
<dbReference type="PANTHER" id="PTHR11049:SF16">
    <property type="entry name" value="PROTEIN VDLD"/>
    <property type="match status" value="1"/>
</dbReference>
<evidence type="ECO:0000259" key="4">
    <source>
        <dbReference type="PROSITE" id="PS51770"/>
    </source>
</evidence>
<sequence length="170" mass="18808">MSNTEELAADTITGIGRTRELSMSFLVTPTMVNFNNVMHGGELLNLLDKVAYVCSSRYCGCGTVTLSVDRVLFKHPIHIGTLVTCYASVNYVGTKSCEVGIKVICEDFKNQTAVHTNSCYFTMVAVKDGKTVAMPPFVPQTDKEKERYERAIRRKEALKHTQKSALKSGC</sequence>
<evidence type="ECO:0000313" key="9">
    <source>
        <dbReference type="Proteomes" id="UP000038622"/>
    </source>
</evidence>
<dbReference type="EMBL" id="CDMN01000070">
    <property type="protein sequence ID" value="CRF44981.1"/>
    <property type="molecule type" value="Genomic_DNA"/>
</dbReference>